<sequence length="449" mass="50948">MGLKYNKNDGELLLSALTHNVQSADEIIRRLQTGVNYLTWLLDNPFSGLSGKAYNAANTLFKGIIQTTLDKLEQALTDIKSDSTLYHSAIGAFNAFNDTIFDEDKIQQLIDIKRQQLNLVENQIIFFNDNLVNSLAKGVAENLLYEGKQLESVASHYQEEIVKLEAKLQILQEFSWKTSSLFQDSLQVFQNAMQGAKALNQGNFDKNGNFKIPTSANMTWYKAMIGQELDSSLVAGDRDPNTLPEKYRIEIEDIKNSNLSEVEKADKITNTYEKYLYSLAKSEFNSYNEVKEKYLKGEASRTELDKKEALLSEKLQSLNINIKEIAREVGNNVVEVSDKKNLVVFYDMVQTKHPLDLKNRTYGNLTYSIWSRNWNNDLKIDGKDRSTDYLGNYLYGYYGKAMGFSNDILLNGAGTAQTFSNLSKFDFSFGDNAGDSEIIKQGIKDFEKK</sequence>
<dbReference type="EMBL" id="CP041356">
    <property type="protein sequence ID" value="QDK70730.1"/>
    <property type="molecule type" value="Genomic_DNA"/>
</dbReference>
<feature type="domain" description="LXG" evidence="3">
    <location>
        <begin position="8"/>
        <end position="241"/>
    </location>
</feature>
<evidence type="ECO:0000256" key="2">
    <source>
        <dbReference type="SAM" id="Coils"/>
    </source>
</evidence>
<gene>
    <name evidence="4" type="ORF">FLP15_05645</name>
</gene>
<evidence type="ECO:0000256" key="1">
    <source>
        <dbReference type="ARBA" id="ARBA00034117"/>
    </source>
</evidence>
<evidence type="ECO:0000259" key="3">
    <source>
        <dbReference type="PROSITE" id="PS51756"/>
    </source>
</evidence>
<name>A0A514Z812_9LACT</name>
<reference evidence="4 5" key="1">
    <citation type="submission" date="2019-07" db="EMBL/GenBank/DDBJ databases">
        <title>Genome sequencing of KACC 19320.</title>
        <authorList>
            <person name="Heo J."/>
            <person name="Kim S.-J."/>
            <person name="Kim J.-S."/>
            <person name="Hong S.-B."/>
            <person name="Kwon S.-W."/>
        </authorList>
    </citation>
    <scope>NUCLEOTIDE SEQUENCE [LARGE SCALE GENOMIC DNA]</scope>
    <source>
        <strain evidence="4 5">KACC 19320</strain>
    </source>
</reference>
<dbReference type="AlphaFoldDB" id="A0A514Z812"/>
<protein>
    <recommendedName>
        <fullName evidence="3">LXG domain-containing protein</fullName>
    </recommendedName>
</protein>
<accession>A0A514Z812</accession>
<feature type="coiled-coil region" evidence="2">
    <location>
        <begin position="147"/>
        <end position="174"/>
    </location>
</feature>
<dbReference type="InterPro" id="IPR028946">
    <property type="entry name" value="Ntox44"/>
</dbReference>
<keyword evidence="2" id="KW-0175">Coiled coil</keyword>
<organism evidence="4 5">
    <name type="scientific">Lactococcus protaetiae</name>
    <dbReference type="NCBI Taxonomy" id="2592653"/>
    <lineage>
        <taxon>Bacteria</taxon>
        <taxon>Bacillati</taxon>
        <taxon>Bacillota</taxon>
        <taxon>Bacilli</taxon>
        <taxon>Lactobacillales</taxon>
        <taxon>Streptococcaceae</taxon>
        <taxon>Lactococcus</taxon>
    </lineage>
</organism>
<dbReference type="OrthoDB" id="4977150at2"/>
<dbReference type="Pfam" id="PF15607">
    <property type="entry name" value="Ntox44"/>
    <property type="match status" value="1"/>
</dbReference>
<dbReference type="Proteomes" id="UP000315128">
    <property type="component" value="Chromosome"/>
</dbReference>
<proteinExistence type="inferred from homology"/>
<keyword evidence="5" id="KW-1185">Reference proteome</keyword>
<comment type="similarity">
    <text evidence="1">In the N-terminal section; belongs to the LXG family.</text>
</comment>
<dbReference type="InterPro" id="IPR006829">
    <property type="entry name" value="LXG_dom"/>
</dbReference>
<evidence type="ECO:0000313" key="5">
    <source>
        <dbReference type="Proteomes" id="UP000315128"/>
    </source>
</evidence>
<dbReference type="KEGG" id="lack:FLP15_05645"/>
<dbReference type="RefSeq" id="WP_142766317.1">
    <property type="nucleotide sequence ID" value="NZ_CP041356.1"/>
</dbReference>
<evidence type="ECO:0000313" key="4">
    <source>
        <dbReference type="EMBL" id="QDK70730.1"/>
    </source>
</evidence>
<dbReference type="PROSITE" id="PS51756">
    <property type="entry name" value="LXG"/>
    <property type="match status" value="1"/>
</dbReference>